<accession>A0A432VBD4</accession>
<reference evidence="1 2" key="1">
    <citation type="submission" date="2018-11" db="EMBL/GenBank/DDBJ databases">
        <title>Pseudaminobacter arsenicus sp. nov., an arsenic-resistant bacterium isolated from arsenic-rich aquifers.</title>
        <authorList>
            <person name="Mu Y."/>
        </authorList>
    </citation>
    <scope>NUCLEOTIDE SEQUENCE [LARGE SCALE GENOMIC DNA]</scope>
    <source>
        <strain evidence="1 2">CB3</strain>
    </source>
</reference>
<dbReference type="SUPFAM" id="SSF52540">
    <property type="entry name" value="P-loop containing nucleoside triphosphate hydrolases"/>
    <property type="match status" value="1"/>
</dbReference>
<name>A0A432VBD4_9HYPH</name>
<evidence type="ECO:0000313" key="2">
    <source>
        <dbReference type="Proteomes" id="UP000281647"/>
    </source>
</evidence>
<protein>
    <recommendedName>
        <fullName evidence="3">ParA family protein</fullName>
    </recommendedName>
</protein>
<keyword evidence="2" id="KW-1185">Reference proteome</keyword>
<dbReference type="EMBL" id="RKST01000001">
    <property type="protein sequence ID" value="RUM99477.1"/>
    <property type="molecule type" value="Genomic_DNA"/>
</dbReference>
<dbReference type="RefSeq" id="WP_128625717.1">
    <property type="nucleotide sequence ID" value="NZ_RKST01000001.1"/>
</dbReference>
<dbReference type="Proteomes" id="UP000281647">
    <property type="component" value="Unassembled WGS sequence"/>
</dbReference>
<evidence type="ECO:0000313" key="1">
    <source>
        <dbReference type="EMBL" id="RUM99477.1"/>
    </source>
</evidence>
<proteinExistence type="predicted"/>
<sequence length="285" mass="30146">MSRTRTSRLAETAAIPASPPSLIFVGSDKGGIGKSFVTALAADLLDVAGTAPRIVQIDEQERLPALYPDRVTTLSLASMDDVRRDPGAIVAAFDPLYAAIERTIGDRVPTIVDIGGPQQTAVEEYCGLVDLDADLAEAGLSAVWLVPATAEPEAMRGAVRTSTAIARVLPSVRRTLVLNERDGSFRFYPGSPADRIWSAELQPLAGTLASARLPAIAPGSWAPFEAAGKRFVDVVAAEIPEIQRWTGRSRPAAKVLRGDVAFFLSAAQEALGDLIGLDRDGSDAE</sequence>
<evidence type="ECO:0008006" key="3">
    <source>
        <dbReference type="Google" id="ProtNLM"/>
    </source>
</evidence>
<comment type="caution">
    <text evidence="1">The sequence shown here is derived from an EMBL/GenBank/DDBJ whole genome shotgun (WGS) entry which is preliminary data.</text>
</comment>
<dbReference type="OrthoDB" id="8265423at2"/>
<dbReference type="InterPro" id="IPR027417">
    <property type="entry name" value="P-loop_NTPase"/>
</dbReference>
<dbReference type="AlphaFoldDB" id="A0A432VBD4"/>
<dbReference type="Gene3D" id="3.40.50.300">
    <property type="entry name" value="P-loop containing nucleotide triphosphate hydrolases"/>
    <property type="match status" value="1"/>
</dbReference>
<organism evidence="1 2">
    <name type="scientific">Borborobacter arsenicus</name>
    <dbReference type="NCBI Taxonomy" id="1851146"/>
    <lineage>
        <taxon>Bacteria</taxon>
        <taxon>Pseudomonadati</taxon>
        <taxon>Pseudomonadota</taxon>
        <taxon>Alphaproteobacteria</taxon>
        <taxon>Hyphomicrobiales</taxon>
        <taxon>Phyllobacteriaceae</taxon>
        <taxon>Borborobacter</taxon>
    </lineage>
</organism>
<gene>
    <name evidence="1" type="ORF">EET67_00780</name>
</gene>